<dbReference type="InterPro" id="IPR001647">
    <property type="entry name" value="HTH_TetR"/>
</dbReference>
<protein>
    <recommendedName>
        <fullName evidence="3">HTH tetR-type domain-containing protein</fullName>
    </recommendedName>
</protein>
<evidence type="ECO:0000256" key="2">
    <source>
        <dbReference type="PROSITE-ProRule" id="PRU00335"/>
    </source>
</evidence>
<dbReference type="PANTHER" id="PTHR30055:SF226">
    <property type="entry name" value="HTH-TYPE TRANSCRIPTIONAL REGULATOR PKSA"/>
    <property type="match status" value="1"/>
</dbReference>
<dbReference type="Pfam" id="PF00440">
    <property type="entry name" value="TetR_N"/>
    <property type="match status" value="1"/>
</dbReference>
<dbReference type="AlphaFoldDB" id="A0A0F4V745"/>
<dbReference type="GO" id="GO:0003700">
    <property type="term" value="F:DNA-binding transcription factor activity"/>
    <property type="evidence" value="ECO:0007669"/>
    <property type="project" value="TreeGrafter"/>
</dbReference>
<comment type="caution">
    <text evidence="4">The sequence shown here is derived from an EMBL/GenBank/DDBJ whole genome shotgun (WGS) entry which is preliminary data.</text>
</comment>
<name>A0A0F4V745_PSEFL</name>
<dbReference type="PATRIC" id="fig|294.133.peg.3023"/>
<proteinExistence type="predicted"/>
<evidence type="ECO:0000313" key="4">
    <source>
        <dbReference type="EMBL" id="KJZ64606.1"/>
    </source>
</evidence>
<dbReference type="PROSITE" id="PS50977">
    <property type="entry name" value="HTH_TETR_2"/>
    <property type="match status" value="1"/>
</dbReference>
<dbReference type="Proteomes" id="UP000033400">
    <property type="component" value="Unassembled WGS sequence"/>
</dbReference>
<dbReference type="GO" id="GO:0000976">
    <property type="term" value="F:transcription cis-regulatory region binding"/>
    <property type="evidence" value="ECO:0007669"/>
    <property type="project" value="TreeGrafter"/>
</dbReference>
<dbReference type="PANTHER" id="PTHR30055">
    <property type="entry name" value="HTH-TYPE TRANSCRIPTIONAL REGULATOR RUTR"/>
    <property type="match status" value="1"/>
</dbReference>
<dbReference type="InterPro" id="IPR009057">
    <property type="entry name" value="Homeodomain-like_sf"/>
</dbReference>
<evidence type="ECO:0000259" key="3">
    <source>
        <dbReference type="PROSITE" id="PS50977"/>
    </source>
</evidence>
<reference evidence="4 5" key="1">
    <citation type="submission" date="2015-03" db="EMBL/GenBank/DDBJ databases">
        <title>Comparative genomics of Pseudomonas insights into diversity of traits involved in vanlence and defense.</title>
        <authorList>
            <person name="Qin Y."/>
        </authorList>
    </citation>
    <scope>NUCLEOTIDE SEQUENCE [LARGE SCALE GENOMIC DNA]</scope>
    <source>
        <strain evidence="4 5">H24</strain>
    </source>
</reference>
<feature type="DNA-binding region" description="H-T-H motif" evidence="2">
    <location>
        <begin position="43"/>
        <end position="62"/>
    </location>
</feature>
<sequence length="217" mass="23742">MHAPDARKTPSRRPQAERSAQTQAKLIAAAIFCLHRLGYSATTVIKVAQEAQVSRGAMTHQFPTKVDLMLAVVQHVFEDEVEQYKRLLSTAGTSREILFSFPHIMWEVLRRPDSMAVTEILMASRSDPALAEGLKPTQRAIERAAGEGVKMILQDAGFDLRPDGAAIQRLFVAAMRGLAIDSLFAGSSKEIHASVDALVMILHLLYPTPADLKGPEG</sequence>
<evidence type="ECO:0000313" key="5">
    <source>
        <dbReference type="Proteomes" id="UP000033400"/>
    </source>
</evidence>
<dbReference type="EMBL" id="LACH01000036">
    <property type="protein sequence ID" value="KJZ64606.1"/>
    <property type="molecule type" value="Genomic_DNA"/>
</dbReference>
<gene>
    <name evidence="4" type="ORF">VD17_17080</name>
</gene>
<keyword evidence="1 2" id="KW-0238">DNA-binding</keyword>
<dbReference type="Gene3D" id="1.10.357.10">
    <property type="entry name" value="Tetracycline Repressor, domain 2"/>
    <property type="match status" value="1"/>
</dbReference>
<dbReference type="SUPFAM" id="SSF46689">
    <property type="entry name" value="Homeodomain-like"/>
    <property type="match status" value="1"/>
</dbReference>
<accession>A0A0F4V745</accession>
<feature type="domain" description="HTH tetR-type" evidence="3">
    <location>
        <begin position="20"/>
        <end position="80"/>
    </location>
</feature>
<organism evidence="4 5">
    <name type="scientific">Pseudomonas fluorescens</name>
    <dbReference type="NCBI Taxonomy" id="294"/>
    <lineage>
        <taxon>Bacteria</taxon>
        <taxon>Pseudomonadati</taxon>
        <taxon>Pseudomonadota</taxon>
        <taxon>Gammaproteobacteria</taxon>
        <taxon>Pseudomonadales</taxon>
        <taxon>Pseudomonadaceae</taxon>
        <taxon>Pseudomonas</taxon>
    </lineage>
</organism>
<dbReference type="InterPro" id="IPR050109">
    <property type="entry name" value="HTH-type_TetR-like_transc_reg"/>
</dbReference>
<evidence type="ECO:0000256" key="1">
    <source>
        <dbReference type="ARBA" id="ARBA00023125"/>
    </source>
</evidence>